<evidence type="ECO:0008006" key="3">
    <source>
        <dbReference type="Google" id="ProtNLM"/>
    </source>
</evidence>
<dbReference type="EMBL" id="WSEK01000003">
    <property type="protein sequence ID" value="MVQ47730.1"/>
    <property type="molecule type" value="Genomic_DNA"/>
</dbReference>
<accession>A0A6L6XKU5</accession>
<evidence type="ECO:0000313" key="2">
    <source>
        <dbReference type="Proteomes" id="UP000473525"/>
    </source>
</evidence>
<proteinExistence type="predicted"/>
<comment type="caution">
    <text evidence="1">The sequence shown here is derived from an EMBL/GenBank/DDBJ whole genome shotgun (WGS) entry which is preliminary data.</text>
</comment>
<gene>
    <name evidence="1" type="ORF">GON03_00955</name>
</gene>
<dbReference type="Proteomes" id="UP000473525">
    <property type="component" value="Unassembled WGS sequence"/>
</dbReference>
<name>A0A6L6XKU5_9ACTN</name>
<reference evidence="1 2" key="1">
    <citation type="submission" date="2019-12" db="EMBL/GenBank/DDBJ databases">
        <authorList>
            <person name="Huq M.A."/>
        </authorList>
    </citation>
    <scope>NUCLEOTIDE SEQUENCE [LARGE SCALE GENOMIC DNA]</scope>
    <source>
        <strain evidence="1 2">MAH-18</strain>
    </source>
</reference>
<evidence type="ECO:0000313" key="1">
    <source>
        <dbReference type="EMBL" id="MVQ47730.1"/>
    </source>
</evidence>
<organism evidence="1 2">
    <name type="scientific">Nocardioides agri</name>
    <dbReference type="NCBI Taxonomy" id="2682843"/>
    <lineage>
        <taxon>Bacteria</taxon>
        <taxon>Bacillati</taxon>
        <taxon>Actinomycetota</taxon>
        <taxon>Actinomycetes</taxon>
        <taxon>Propionibacteriales</taxon>
        <taxon>Nocardioidaceae</taxon>
        <taxon>Nocardioides</taxon>
    </lineage>
</organism>
<dbReference type="RefSeq" id="WP_157339849.1">
    <property type="nucleotide sequence ID" value="NZ_WSEK01000003.1"/>
</dbReference>
<sequence>MMGVILVLLVISVVALVVAQRRSRQRELERREAELAPVRQLTFEDVTALGEQLRELDVDLAGRQLDEGERADYQRALDAYEAAKTAADAIAQPDDVRHVTQILDDGRYAMACVRARVAGEALPVRRPACFFDPRHSTAVTDVLWAPPGGAPRDVPACALDAERVRVGADPDSRMVMAGAQRVPYYQAGPAYAPYAAGTFGGLGPILFTGLLFGGLGGFDMVGDGLGAVGDGIGDGIGDIGDGIGDIGDGIGDAFGDFGGFDF</sequence>
<keyword evidence="2" id="KW-1185">Reference proteome</keyword>
<dbReference type="AlphaFoldDB" id="A0A6L6XKU5"/>
<protein>
    <recommendedName>
        <fullName evidence="3">DUF1542 domain-containing protein</fullName>
    </recommendedName>
</protein>